<evidence type="ECO:0000313" key="2">
    <source>
        <dbReference type="Proteomes" id="UP001062846"/>
    </source>
</evidence>
<sequence>MGERREINGEINSLHEEKDYILDTDTAVKCFNWNRLHEAASRGPPEIFKKLLDSNPELAEALDSQQRSLLHLASANGHVEIVKEITKMRPEMCLARDRDGMNPFHVAAMRGMVEVLDVLFQANPHAARARVDRGERATILHLCIKYNKLDCLKLLLEKFKSEEFVNAKDDGGNTILHLVVSELAIADQRFEDTIDPKWLREQRNALIIVAVLMATIAFQAGITPPGGVWPNNKDGHEGGEAVMAYKDPHLYRYFLGFNTMSFVASLSTILLLICEFPFKKRRQVWMLILIMFITITSMTVTYALMIIVITPKWDKKILSRTMVVGVAAWCSVIAIVLTVHPIPSKANIVGGEKSKHQAVEWLRKWVANKDDEDGGEGGGGVVELGQFYIWLHHVRGQKELFLKRLNSNLGLAEALDLQQRSLLHLAWADGHIEIVKVQTKSSSGRVVWVVFGVSGSGFDRIFGLTACEATKTVSGSDGFLLLVGGGGVVAVGSVVGIGWCLVWAIVVVRS</sequence>
<name>A0ACC0LA50_RHOML</name>
<evidence type="ECO:0000313" key="1">
    <source>
        <dbReference type="EMBL" id="KAI8525500.1"/>
    </source>
</evidence>
<dbReference type="EMBL" id="CM046400">
    <property type="protein sequence ID" value="KAI8525500.1"/>
    <property type="molecule type" value="Genomic_DNA"/>
</dbReference>
<reference evidence="1" key="1">
    <citation type="submission" date="2022-02" db="EMBL/GenBank/DDBJ databases">
        <title>Plant Genome Project.</title>
        <authorList>
            <person name="Zhang R.-G."/>
        </authorList>
    </citation>
    <scope>NUCLEOTIDE SEQUENCE</scope>
    <source>
        <strain evidence="1">AT1</strain>
    </source>
</reference>
<gene>
    <name evidence="1" type="ORF">RHMOL_Rhmol13G0234900</name>
</gene>
<dbReference type="Proteomes" id="UP001062846">
    <property type="component" value="Chromosome 13"/>
</dbReference>
<protein>
    <submittedName>
        <fullName evidence="1">Uncharacterized protein</fullName>
    </submittedName>
</protein>
<comment type="caution">
    <text evidence="1">The sequence shown here is derived from an EMBL/GenBank/DDBJ whole genome shotgun (WGS) entry which is preliminary data.</text>
</comment>
<keyword evidence="2" id="KW-1185">Reference proteome</keyword>
<proteinExistence type="predicted"/>
<organism evidence="1 2">
    <name type="scientific">Rhododendron molle</name>
    <name type="common">Chinese azalea</name>
    <name type="synonym">Azalea mollis</name>
    <dbReference type="NCBI Taxonomy" id="49168"/>
    <lineage>
        <taxon>Eukaryota</taxon>
        <taxon>Viridiplantae</taxon>
        <taxon>Streptophyta</taxon>
        <taxon>Embryophyta</taxon>
        <taxon>Tracheophyta</taxon>
        <taxon>Spermatophyta</taxon>
        <taxon>Magnoliopsida</taxon>
        <taxon>eudicotyledons</taxon>
        <taxon>Gunneridae</taxon>
        <taxon>Pentapetalae</taxon>
        <taxon>asterids</taxon>
        <taxon>Ericales</taxon>
        <taxon>Ericaceae</taxon>
        <taxon>Ericoideae</taxon>
        <taxon>Rhodoreae</taxon>
        <taxon>Rhododendron</taxon>
    </lineage>
</organism>
<accession>A0ACC0LA50</accession>